<evidence type="ECO:0000256" key="4">
    <source>
        <dbReference type="ARBA" id="ARBA00012513"/>
    </source>
</evidence>
<evidence type="ECO:0000256" key="15">
    <source>
        <dbReference type="SAM" id="Phobius"/>
    </source>
</evidence>
<dbReference type="OrthoDB" id="4865382at2759"/>
<dbReference type="PROSITE" id="PS50011">
    <property type="entry name" value="PROTEIN_KINASE_DOM"/>
    <property type="match status" value="1"/>
</dbReference>
<evidence type="ECO:0000256" key="1">
    <source>
        <dbReference type="ARBA" id="ARBA00003747"/>
    </source>
</evidence>
<feature type="transmembrane region" description="Helical" evidence="15">
    <location>
        <begin position="7"/>
        <end position="27"/>
    </location>
</feature>
<keyword evidence="7 15" id="KW-0812">Transmembrane</keyword>
<proteinExistence type="predicted"/>
<feature type="domain" description="Protein kinase" evidence="16">
    <location>
        <begin position="469"/>
        <end position="729"/>
    </location>
</feature>
<feature type="transmembrane region" description="Helical" evidence="15">
    <location>
        <begin position="324"/>
        <end position="344"/>
    </location>
</feature>
<evidence type="ECO:0000256" key="9">
    <source>
        <dbReference type="ARBA" id="ARBA00023136"/>
    </source>
</evidence>
<evidence type="ECO:0000256" key="12">
    <source>
        <dbReference type="ARBA" id="ARBA00033194"/>
    </source>
</evidence>
<feature type="transmembrane region" description="Helical" evidence="15">
    <location>
        <begin position="99"/>
        <end position="123"/>
    </location>
</feature>
<evidence type="ECO:0000256" key="5">
    <source>
        <dbReference type="ARBA" id="ARBA00013948"/>
    </source>
</evidence>
<dbReference type="SUPFAM" id="SSF56112">
    <property type="entry name" value="Protein kinase-like (PK-like)"/>
    <property type="match status" value="1"/>
</dbReference>
<evidence type="ECO:0000313" key="19">
    <source>
        <dbReference type="Proteomes" id="UP000076874"/>
    </source>
</evidence>
<dbReference type="InterPro" id="IPR008266">
    <property type="entry name" value="Tyr_kinase_AS"/>
</dbReference>
<dbReference type="Proteomes" id="UP000076874">
    <property type="component" value="Unassembled WGS sequence"/>
</dbReference>
<gene>
    <name evidence="18" type="ORF">SPI_02351</name>
</gene>
<dbReference type="EC" id="2.7.11.1" evidence="4"/>
<evidence type="ECO:0000256" key="11">
    <source>
        <dbReference type="ARBA" id="ARBA00030980"/>
    </source>
</evidence>
<dbReference type="EMBL" id="AZHD01000003">
    <property type="protein sequence ID" value="OAA65564.1"/>
    <property type="molecule type" value="Genomic_DNA"/>
</dbReference>
<name>A0A167XY48_9HYPO</name>
<dbReference type="AlphaFoldDB" id="A0A167XY48"/>
<dbReference type="InterPro" id="IPR020846">
    <property type="entry name" value="MFS_dom"/>
</dbReference>
<feature type="transmembrane region" description="Helical" evidence="15">
    <location>
        <begin position="288"/>
        <end position="312"/>
    </location>
</feature>
<evidence type="ECO:0000256" key="3">
    <source>
        <dbReference type="ARBA" id="ARBA00011534"/>
    </source>
</evidence>
<dbReference type="SUPFAM" id="SSF103473">
    <property type="entry name" value="MFS general substrate transporter"/>
    <property type="match status" value="1"/>
</dbReference>
<dbReference type="Pfam" id="PF07690">
    <property type="entry name" value="MFS_1"/>
    <property type="match status" value="1"/>
</dbReference>
<dbReference type="Gene3D" id="1.20.1250.20">
    <property type="entry name" value="MFS general substrate transporter like domains"/>
    <property type="match status" value="1"/>
</dbReference>
<dbReference type="PROSITE" id="PS00109">
    <property type="entry name" value="PROTEIN_KINASE_TYR"/>
    <property type="match status" value="1"/>
</dbReference>
<comment type="caution">
    <text evidence="18">The sequence shown here is derived from an EMBL/GenBank/DDBJ whole genome shotgun (WGS) entry which is preliminary data.</text>
</comment>
<dbReference type="Pfam" id="PF00069">
    <property type="entry name" value="Pkinase"/>
    <property type="match status" value="1"/>
</dbReference>
<dbReference type="GO" id="GO:0022857">
    <property type="term" value="F:transmembrane transporter activity"/>
    <property type="evidence" value="ECO:0007669"/>
    <property type="project" value="InterPro"/>
</dbReference>
<dbReference type="STRING" id="1081102.A0A167XY48"/>
<dbReference type="GO" id="GO:0004674">
    <property type="term" value="F:protein serine/threonine kinase activity"/>
    <property type="evidence" value="ECO:0007669"/>
    <property type="project" value="UniProtKB-EC"/>
</dbReference>
<feature type="transmembrane region" description="Helical" evidence="15">
    <location>
        <begin position="350"/>
        <end position="372"/>
    </location>
</feature>
<evidence type="ECO:0000313" key="18">
    <source>
        <dbReference type="EMBL" id="OAA65564.1"/>
    </source>
</evidence>
<comment type="catalytic activity">
    <reaction evidence="14">
        <text>L-seryl-[protein] + ATP = O-phospho-L-seryl-[protein] + ADP + H(+)</text>
        <dbReference type="Rhea" id="RHEA:17989"/>
        <dbReference type="Rhea" id="RHEA-COMP:9863"/>
        <dbReference type="Rhea" id="RHEA-COMP:11604"/>
        <dbReference type="ChEBI" id="CHEBI:15378"/>
        <dbReference type="ChEBI" id="CHEBI:29999"/>
        <dbReference type="ChEBI" id="CHEBI:30616"/>
        <dbReference type="ChEBI" id="CHEBI:83421"/>
        <dbReference type="ChEBI" id="CHEBI:456216"/>
        <dbReference type="EC" id="2.7.11.1"/>
    </reaction>
</comment>
<evidence type="ECO:0000256" key="10">
    <source>
        <dbReference type="ARBA" id="ARBA00023180"/>
    </source>
</evidence>
<dbReference type="PANTHER" id="PTHR23502">
    <property type="entry name" value="MAJOR FACILITATOR SUPERFAMILY"/>
    <property type="match status" value="1"/>
</dbReference>
<dbReference type="InterPro" id="IPR011009">
    <property type="entry name" value="Kinase-like_dom_sf"/>
</dbReference>
<feature type="transmembrane region" description="Helical" evidence="15">
    <location>
        <begin position="65"/>
        <end position="87"/>
    </location>
</feature>
<feature type="transmembrane region" description="Helical" evidence="15">
    <location>
        <begin position="39"/>
        <end position="58"/>
    </location>
</feature>
<keyword evidence="19" id="KW-1185">Reference proteome</keyword>
<feature type="transmembrane region" description="Helical" evidence="15">
    <location>
        <begin position="211"/>
        <end position="230"/>
    </location>
</feature>
<comment type="catalytic activity">
    <reaction evidence="13">
        <text>L-threonyl-[protein] + ATP = O-phospho-L-threonyl-[protein] + ADP + H(+)</text>
        <dbReference type="Rhea" id="RHEA:46608"/>
        <dbReference type="Rhea" id="RHEA-COMP:11060"/>
        <dbReference type="Rhea" id="RHEA-COMP:11605"/>
        <dbReference type="ChEBI" id="CHEBI:15378"/>
        <dbReference type="ChEBI" id="CHEBI:30013"/>
        <dbReference type="ChEBI" id="CHEBI:30616"/>
        <dbReference type="ChEBI" id="CHEBI:61977"/>
        <dbReference type="ChEBI" id="CHEBI:456216"/>
        <dbReference type="EC" id="2.7.11.1"/>
    </reaction>
</comment>
<evidence type="ECO:0000259" key="17">
    <source>
        <dbReference type="PROSITE" id="PS50850"/>
    </source>
</evidence>
<evidence type="ECO:0000256" key="7">
    <source>
        <dbReference type="ARBA" id="ARBA00022692"/>
    </source>
</evidence>
<dbReference type="InterPro" id="IPR000719">
    <property type="entry name" value="Prot_kinase_dom"/>
</dbReference>
<dbReference type="CDD" id="cd17323">
    <property type="entry name" value="MFS_Tpo1_MDR_like"/>
    <property type="match status" value="1"/>
</dbReference>
<feature type="transmembrane region" description="Helical" evidence="15">
    <location>
        <begin position="135"/>
        <end position="155"/>
    </location>
</feature>
<keyword evidence="9 15" id="KW-0472">Membrane</keyword>
<dbReference type="Gene3D" id="1.10.510.10">
    <property type="entry name" value="Transferase(Phosphotransferase) domain 1"/>
    <property type="match status" value="1"/>
</dbReference>
<comment type="function">
    <text evidence="1">Component of the EKC/KEOPS complex that is required for the formation of a threonylcarbamoyl group on adenosine at position 37 (t(6)A37) in tRNAs that read codons beginning with adenine. The complex is probably involved in the transfer of the threonylcarbamoyl moiety of threonylcarbamoyl-AMP (TC-AMP) to the N6 group of A37. BUD32 has ATPase activity in the context of the EKC/KEOPS complex and likely plays a supporting role to the catalytic subunit KAE1. The EKC/KEOPS complex also promotes both telomere uncapping and telomere elongation. The complex is required for efficient recruitment of transcriptional coactivators.</text>
</comment>
<feature type="domain" description="Major facilitator superfamily (MFS) profile" evidence="17">
    <location>
        <begin position="1"/>
        <end position="410"/>
    </location>
</feature>
<feature type="transmembrane region" description="Helical" evidence="15">
    <location>
        <begin position="242"/>
        <end position="268"/>
    </location>
</feature>
<dbReference type="GO" id="GO:0005524">
    <property type="term" value="F:ATP binding"/>
    <property type="evidence" value="ECO:0007669"/>
    <property type="project" value="InterPro"/>
</dbReference>
<evidence type="ECO:0000256" key="6">
    <source>
        <dbReference type="ARBA" id="ARBA00019973"/>
    </source>
</evidence>
<evidence type="ECO:0000256" key="8">
    <source>
        <dbReference type="ARBA" id="ARBA00022989"/>
    </source>
</evidence>
<protein>
    <recommendedName>
        <fullName evidence="6">EKC/KEOPS complex subunit BUD32</fullName>
        <ecNumber evidence="4">2.7.11.1</ecNumber>
    </recommendedName>
    <alternativeName>
        <fullName evidence="11 12">Atypical Serine/threonine protein kinase BUD32</fullName>
    </alternativeName>
    <alternativeName>
        <fullName evidence="5">EKC/KEOPS complex subunit bud32</fullName>
    </alternativeName>
</protein>
<dbReference type="InterPro" id="IPR036259">
    <property type="entry name" value="MFS_trans_sf"/>
</dbReference>
<dbReference type="InterPro" id="IPR011701">
    <property type="entry name" value="MFS"/>
</dbReference>
<feature type="transmembrane region" description="Helical" evidence="15">
    <location>
        <begin position="384"/>
        <end position="406"/>
    </location>
</feature>
<evidence type="ECO:0000256" key="2">
    <source>
        <dbReference type="ARBA" id="ARBA00004141"/>
    </source>
</evidence>
<keyword evidence="8 15" id="KW-1133">Transmembrane helix</keyword>
<evidence type="ECO:0000259" key="16">
    <source>
        <dbReference type="PROSITE" id="PS50011"/>
    </source>
</evidence>
<dbReference type="GO" id="GO:0005886">
    <property type="term" value="C:plasma membrane"/>
    <property type="evidence" value="ECO:0007669"/>
    <property type="project" value="TreeGrafter"/>
</dbReference>
<keyword evidence="10" id="KW-0325">Glycoprotein</keyword>
<dbReference type="PROSITE" id="PS50850">
    <property type="entry name" value="MFS"/>
    <property type="match status" value="1"/>
</dbReference>
<evidence type="ECO:0000256" key="13">
    <source>
        <dbReference type="ARBA" id="ARBA00047899"/>
    </source>
</evidence>
<comment type="subunit">
    <text evidence="3">Component of the EKC/KEOPS complex composed of at least BUD32, CGI121, GON7, KAE1 and PCC1; the whole complex dimerizes.</text>
</comment>
<evidence type="ECO:0000256" key="14">
    <source>
        <dbReference type="ARBA" id="ARBA00048679"/>
    </source>
</evidence>
<dbReference type="PANTHER" id="PTHR23502:SF138">
    <property type="entry name" value="MAJOR FACILITATOR SUPERFAMILY (MFS) PROFILE DOMAIN-CONTAINING PROTEIN-RELATED"/>
    <property type="match status" value="1"/>
</dbReference>
<dbReference type="FunFam" id="1.20.1250.20:FF:000011">
    <property type="entry name" value="MFS multidrug transporter, putative"/>
    <property type="match status" value="1"/>
</dbReference>
<comment type="subcellular location">
    <subcellularLocation>
        <location evidence="2">Membrane</location>
        <topology evidence="2">Multi-pass membrane protein</topology>
    </subcellularLocation>
</comment>
<reference evidence="18 19" key="1">
    <citation type="journal article" date="2016" name="Genome Biol. Evol.">
        <title>Divergent and convergent evolution of fungal pathogenicity.</title>
        <authorList>
            <person name="Shang Y."/>
            <person name="Xiao G."/>
            <person name="Zheng P."/>
            <person name="Cen K."/>
            <person name="Zhan S."/>
            <person name="Wang C."/>
        </authorList>
    </citation>
    <scope>NUCLEOTIDE SEQUENCE [LARGE SCALE GENOMIC DNA]</scope>
    <source>
        <strain evidence="18 19">RCEF 264</strain>
    </source>
</reference>
<organism evidence="18 19">
    <name type="scientific">Niveomyces insectorum RCEF 264</name>
    <dbReference type="NCBI Taxonomy" id="1081102"/>
    <lineage>
        <taxon>Eukaryota</taxon>
        <taxon>Fungi</taxon>
        <taxon>Dikarya</taxon>
        <taxon>Ascomycota</taxon>
        <taxon>Pezizomycotina</taxon>
        <taxon>Sordariomycetes</taxon>
        <taxon>Hypocreomycetidae</taxon>
        <taxon>Hypocreales</taxon>
        <taxon>Cordycipitaceae</taxon>
        <taxon>Niveomyces</taxon>
    </lineage>
</organism>
<sequence>MAFGVGAEVAALGTTLFVLGFVAGPVLWAPSSELQGRKWPIALGILGGGIFAVGSAAAKDIQTLIICRFFAGVCGASPFAVGPGVLADLFSDTYRGAAITVYSLTVFGGPFLAPVVSGFLVAASPNGGTLSRWRWTLYIPAMFGFVNGAAAVVWLPETYAPCLLVNKAERLRRQTGNWGIHAPHERLEIGVRALVDKYFTRPLRLLCTEPIVFLVSLYMSIVYGLVYALLEAYPYVFQHTYGMGTGVSCLPFLALFVGVVLASSLNMWNQAANARLLAAHNNVLVPEWALRPTLLGAPVLPIGIFWFGWTAFTPVVPWPVPTVAGILVGFGTVSVYLPCFCFLVDAYLPLAASTVAANVILRSTIAASFPLFAKQMFENMGIQWACTLLGCLSVVLIPIPFAFRVYGPENRRFSVCIFDIDRTTTVCPSLWVPLMESIPDVDVFETPIDPSDPKAGTRTLRILKGDVLKRSWAAVGRGRNGFVELTPCGTRVTKCLRPDRDSYSQRQSLRSLIRECDVYCHLPPHRRILAFYGFTVGPVGDDPSKTRKTPTASITLQYMKNGDLRKYLANHPDQSMQQRMMWCAQATEGLMHLHRYKVIHSDMRPDNMLVADDLTLRLIDFGGSAIDGEPSLVAEATRYFLPRDDWATTQDTDRFALGSSFYHIMTGRDPYHDLARDLVDTEFAKKAYPSDVHDLLIGAVIVKCWECKYANTRDVWTDLYNLRDRVPPC</sequence>
<accession>A0A167XY48</accession>